<accession>A0A1N6IWS3</accession>
<dbReference type="SUPFAM" id="SSF46955">
    <property type="entry name" value="Putative DNA-binding domain"/>
    <property type="match status" value="1"/>
</dbReference>
<dbReference type="OrthoDB" id="1097811at2"/>
<dbReference type="AlphaFoldDB" id="A0A1N6IWS3"/>
<gene>
    <name evidence="2" type="ORF">SAMN05421769_3853</name>
</gene>
<reference evidence="3" key="1">
    <citation type="submission" date="2016-12" db="EMBL/GenBank/DDBJ databases">
        <authorList>
            <person name="Varghese N."/>
            <person name="Submissions S."/>
        </authorList>
    </citation>
    <scope>NUCLEOTIDE SEQUENCE [LARGE SCALE GENOMIC DNA]</scope>
    <source>
        <strain evidence="3">DSM 16779</strain>
    </source>
</reference>
<keyword evidence="3" id="KW-1185">Reference proteome</keyword>
<evidence type="ECO:0000259" key="1">
    <source>
        <dbReference type="Pfam" id="PF12728"/>
    </source>
</evidence>
<dbReference type="EMBL" id="FSRQ01000005">
    <property type="protein sequence ID" value="SIO36427.1"/>
    <property type="molecule type" value="Genomic_DNA"/>
</dbReference>
<dbReference type="RefSeq" id="WP_084550788.1">
    <property type="nucleotide sequence ID" value="NZ_FSRQ01000005.1"/>
</dbReference>
<dbReference type="Pfam" id="PF12728">
    <property type="entry name" value="HTH_17"/>
    <property type="match status" value="1"/>
</dbReference>
<dbReference type="Proteomes" id="UP000184782">
    <property type="component" value="Unassembled WGS sequence"/>
</dbReference>
<dbReference type="PANTHER" id="PTHR34585:SF22">
    <property type="entry name" value="HELIX-TURN-HELIX DOMAIN-CONTAINING PROTEIN"/>
    <property type="match status" value="1"/>
</dbReference>
<dbReference type="PANTHER" id="PTHR34585">
    <property type="match status" value="1"/>
</dbReference>
<proteinExistence type="predicted"/>
<protein>
    <submittedName>
        <fullName evidence="2">Helix-turn-helix domain-containing protein</fullName>
    </submittedName>
</protein>
<name>A0A1N6IWS3_9FLAO</name>
<evidence type="ECO:0000313" key="3">
    <source>
        <dbReference type="Proteomes" id="UP000184782"/>
    </source>
</evidence>
<feature type="domain" description="Helix-turn-helix" evidence="1">
    <location>
        <begin position="45"/>
        <end position="91"/>
    </location>
</feature>
<dbReference type="InterPro" id="IPR009061">
    <property type="entry name" value="DNA-bd_dom_put_sf"/>
</dbReference>
<evidence type="ECO:0000313" key="2">
    <source>
        <dbReference type="EMBL" id="SIO36427.1"/>
    </source>
</evidence>
<organism evidence="2 3">
    <name type="scientific">Chryseobacterium scophthalmum</name>
    <dbReference type="NCBI Taxonomy" id="59733"/>
    <lineage>
        <taxon>Bacteria</taxon>
        <taxon>Pseudomonadati</taxon>
        <taxon>Bacteroidota</taxon>
        <taxon>Flavobacteriia</taxon>
        <taxon>Flavobacteriales</taxon>
        <taxon>Weeksellaceae</taxon>
        <taxon>Chryseobacterium group</taxon>
        <taxon>Chryseobacterium</taxon>
    </lineage>
</organism>
<dbReference type="STRING" id="59733.SAMN05421769_3853"/>
<sequence length="93" mass="11072">MNTTNNNTLLFQITKEELMQDFEQLVYKVLEKMQHNQVSKNEKEFYTREETAKLLDVSLTTLFHWNNDGTLKNTKIGKRVYYSKNEVLARLNP</sequence>
<dbReference type="InterPro" id="IPR041657">
    <property type="entry name" value="HTH_17"/>
</dbReference>